<gene>
    <name evidence="2" type="ORF">ABB22_14125</name>
</gene>
<feature type="region of interest" description="Disordered" evidence="1">
    <location>
        <begin position="758"/>
        <end position="786"/>
    </location>
</feature>
<evidence type="ECO:0000313" key="3">
    <source>
        <dbReference type="Proteomes" id="UP000050902"/>
    </source>
</evidence>
<dbReference type="EMBL" id="LDJG01000023">
    <property type="protein sequence ID" value="KRG55500.1"/>
    <property type="molecule type" value="Genomic_DNA"/>
</dbReference>
<keyword evidence="3" id="KW-1185">Reference proteome</keyword>
<organism evidence="2 3">
    <name type="scientific">Stenotrophomonas nitritireducens</name>
    <dbReference type="NCBI Taxonomy" id="83617"/>
    <lineage>
        <taxon>Bacteria</taxon>
        <taxon>Pseudomonadati</taxon>
        <taxon>Pseudomonadota</taxon>
        <taxon>Gammaproteobacteria</taxon>
        <taxon>Lysobacterales</taxon>
        <taxon>Lysobacteraceae</taxon>
        <taxon>Stenotrophomonas</taxon>
    </lineage>
</organism>
<comment type="caution">
    <text evidence="2">The sequence shown here is derived from an EMBL/GenBank/DDBJ whole genome shotgun (WGS) entry which is preliminary data.</text>
</comment>
<accession>A0ABR5NHB5</accession>
<dbReference type="RefSeq" id="WP_057505283.1">
    <property type="nucleotide sequence ID" value="NZ_LDJG01000023.1"/>
</dbReference>
<protein>
    <submittedName>
        <fullName evidence="2">Uncharacterized protein</fullName>
    </submittedName>
</protein>
<evidence type="ECO:0000256" key="1">
    <source>
        <dbReference type="SAM" id="MobiDB-lite"/>
    </source>
</evidence>
<dbReference type="Proteomes" id="UP000050902">
    <property type="component" value="Unassembled WGS sequence"/>
</dbReference>
<reference evidence="2 3" key="1">
    <citation type="submission" date="2015-05" db="EMBL/GenBank/DDBJ databases">
        <title>Genome sequencing and analysis of members of genus Stenotrophomonas.</title>
        <authorList>
            <person name="Patil P.P."/>
            <person name="Midha S."/>
            <person name="Patil P.B."/>
        </authorList>
    </citation>
    <scope>NUCLEOTIDE SEQUENCE [LARGE SCALE GENOMIC DNA]</scope>
    <source>
        <strain evidence="2 3">DSM 12575</strain>
    </source>
</reference>
<sequence length="786" mass="81105">MGLGGLGDTAKGLADKATDNVVGNAIDALAGDLAGKAGGSAPGTVRFIKGRSLADGQDAVGGAVQNAPAGEDGGRKKENALSIDPPIEFIHLGWVHPDAVKTFAGEAGSHGIAFRDALLRENILLWSFASSARRVLQQVKDSKGAAGALLETAGSLFGGKKQASPGPESIDPILERIRSAGDKANRDAPTYTDLHDAGKALAQAWADLNVACMSALKPGEGGGAGLPTLPGANLIPGAVPEVVAKIPEWLFKAQDCYMAIFREARVAYEWPLMKAVHEYSVAAIKADWRPTYDIWFLRDRAAAEGGGGDAASAPEQALQKAQDALQGLPSFQGFDPGGSVASPLGSVREGIAGARRDARDSLGDITGWLATAETEQANVPAEAAAALGACFAVFKGDPQATPPVPPLADVVAAGLAGGLGLKGGLPGFLAFHVGISCDIAQVVLPKIYSHLHGRLGKPDPGLFMAAIHDAIASRIVELIWGLIFGKDSGPGHDDADAQRRRGTDVVDGLGQGQLGTGNLVPGTEELKNKAADLVRQFVNSQAKHLNALYLFLAQDLFEELGQAYADAAARRQLTMEAYLGHLPRMAALLARNLTFPLFNLLLDVFGLGDRFAGLAWNPVREKIGQLGGIANAVKGAKDDIGRAGADIQRGSHQADEAIDARREKLGEDLRGLGSADTSDLMDGGQAKQQALETLGNDAGSAPGDIWDAATRKEAEAAGIALPEQKGSGPISAARKAGGAAAMIEPGEPARVGYVNGEEEAEAVKGQQAPPPAPPPAAGRTAGALPF</sequence>
<name>A0ABR5NHB5_9GAMM</name>
<evidence type="ECO:0000313" key="2">
    <source>
        <dbReference type="EMBL" id="KRG55500.1"/>
    </source>
</evidence>
<proteinExistence type="predicted"/>